<dbReference type="Pfam" id="PF07727">
    <property type="entry name" value="RVT_2"/>
    <property type="match status" value="1"/>
</dbReference>
<reference evidence="6" key="1">
    <citation type="journal article" date="2022" name="Int. J. Mol. Sci.">
        <title>Draft Genome of Tanacetum Coccineum: Genomic Comparison of Closely Related Tanacetum-Family Plants.</title>
        <authorList>
            <person name="Yamashiro T."/>
            <person name="Shiraishi A."/>
            <person name="Nakayama K."/>
            <person name="Satake H."/>
        </authorList>
    </citation>
    <scope>NUCLEOTIDE SEQUENCE</scope>
</reference>
<evidence type="ECO:0000256" key="2">
    <source>
        <dbReference type="ARBA" id="ARBA00022723"/>
    </source>
</evidence>
<dbReference type="Gene3D" id="3.30.420.10">
    <property type="entry name" value="Ribonuclease H-like superfamily/Ribonuclease H"/>
    <property type="match status" value="1"/>
</dbReference>
<dbReference type="Pfam" id="PF00665">
    <property type="entry name" value="rve"/>
    <property type="match status" value="1"/>
</dbReference>
<dbReference type="PANTHER" id="PTHR42648:SF28">
    <property type="entry name" value="TRANSPOSON-ENCODED PROTEIN WITH RIBONUCLEASE H-LIKE AND RETROVIRUS ZINC FINGER-LIKE DOMAINS"/>
    <property type="match status" value="1"/>
</dbReference>
<keyword evidence="7" id="KW-1185">Reference proteome</keyword>
<dbReference type="PROSITE" id="PS50994">
    <property type="entry name" value="INTEGRASE"/>
    <property type="match status" value="1"/>
</dbReference>
<feature type="domain" description="Integrase catalytic" evidence="5">
    <location>
        <begin position="338"/>
        <end position="510"/>
    </location>
</feature>
<keyword evidence="3" id="KW-0378">Hydrolase</keyword>
<proteinExistence type="predicted"/>
<protein>
    <submittedName>
        <fullName evidence="6">Retrotransposon protein, putative, ty1-copia subclass</fullName>
    </submittedName>
</protein>
<organism evidence="6 7">
    <name type="scientific">Tanacetum coccineum</name>
    <dbReference type="NCBI Taxonomy" id="301880"/>
    <lineage>
        <taxon>Eukaryota</taxon>
        <taxon>Viridiplantae</taxon>
        <taxon>Streptophyta</taxon>
        <taxon>Embryophyta</taxon>
        <taxon>Tracheophyta</taxon>
        <taxon>Spermatophyta</taxon>
        <taxon>Magnoliopsida</taxon>
        <taxon>eudicotyledons</taxon>
        <taxon>Gunneridae</taxon>
        <taxon>Pentapetalae</taxon>
        <taxon>asterids</taxon>
        <taxon>campanulids</taxon>
        <taxon>Asterales</taxon>
        <taxon>Asteraceae</taxon>
        <taxon>Asteroideae</taxon>
        <taxon>Anthemideae</taxon>
        <taxon>Anthemidinae</taxon>
        <taxon>Tanacetum</taxon>
    </lineage>
</organism>
<evidence type="ECO:0000313" key="7">
    <source>
        <dbReference type="Proteomes" id="UP001151760"/>
    </source>
</evidence>
<dbReference type="InterPro" id="IPR013103">
    <property type="entry name" value="RVT_2"/>
</dbReference>
<dbReference type="PANTHER" id="PTHR42648">
    <property type="entry name" value="TRANSPOSASE, PUTATIVE-RELATED"/>
    <property type="match status" value="1"/>
</dbReference>
<evidence type="ECO:0000313" key="6">
    <source>
        <dbReference type="EMBL" id="GJT10612.1"/>
    </source>
</evidence>
<dbReference type="InterPro" id="IPR057670">
    <property type="entry name" value="SH3_retrovirus"/>
</dbReference>
<evidence type="ECO:0000256" key="3">
    <source>
        <dbReference type="ARBA" id="ARBA00022801"/>
    </source>
</evidence>
<comment type="caution">
    <text evidence="6">The sequence shown here is derived from an EMBL/GenBank/DDBJ whole genome shotgun (WGS) entry which is preliminary data.</text>
</comment>
<dbReference type="InterPro" id="IPR012337">
    <property type="entry name" value="RNaseH-like_sf"/>
</dbReference>
<feature type="region of interest" description="Disordered" evidence="4">
    <location>
        <begin position="109"/>
        <end position="147"/>
    </location>
</feature>
<evidence type="ECO:0000256" key="1">
    <source>
        <dbReference type="ARBA" id="ARBA00022670"/>
    </source>
</evidence>
<dbReference type="InterPro" id="IPR036397">
    <property type="entry name" value="RNaseH_sf"/>
</dbReference>
<dbReference type="Pfam" id="PF22936">
    <property type="entry name" value="Pol_BBD"/>
    <property type="match status" value="1"/>
</dbReference>
<dbReference type="EMBL" id="BQNB010013000">
    <property type="protein sequence ID" value="GJT10612.1"/>
    <property type="molecule type" value="Genomic_DNA"/>
</dbReference>
<name>A0ABQ5B9L3_9ASTR</name>
<dbReference type="InterPro" id="IPR025724">
    <property type="entry name" value="GAG-pre-integrase_dom"/>
</dbReference>
<keyword evidence="2" id="KW-0479">Metal-binding</keyword>
<dbReference type="Pfam" id="PF25597">
    <property type="entry name" value="SH3_retrovirus"/>
    <property type="match status" value="1"/>
</dbReference>
<dbReference type="InterPro" id="IPR001584">
    <property type="entry name" value="Integrase_cat-core"/>
</dbReference>
<evidence type="ECO:0000256" key="4">
    <source>
        <dbReference type="SAM" id="MobiDB-lite"/>
    </source>
</evidence>
<accession>A0ABQ5B9L3</accession>
<evidence type="ECO:0000259" key="5">
    <source>
        <dbReference type="PROSITE" id="PS50994"/>
    </source>
</evidence>
<dbReference type="InterPro" id="IPR039537">
    <property type="entry name" value="Retrotran_Ty1/copia-like"/>
</dbReference>
<keyword evidence="1" id="KW-0645">Protease</keyword>
<sequence>MDENILLVERLAARLQEEEREQFSIDEQARFLVETIAERKRFFAAQRAEQIRNKPPTKTQLRNKMITFLKNMGRFTYNQLKNKSLEEIQKLYEREQKWINDFVPMDSEMVKDSGKKDDDSQKQAESSKKRPRAEHDEESVKKQKLEDDAEKEELRACLDIVPGDDIAINVESLATKYPIIFSEMLDDFDRQDVVDLCSLVKESYKCIQGGSVLVGYNASYKIKGIGSIQVKMFDGAIRTLEDVRHVLGMKRNLISLSTLDLKGYKYSGEGGVLKVTKGSMIMMKADIKSANLYQLRGTTIIGNATVTTKYLSVSDSTNLWHMRLGHMSQAGLTELSKRGLLDAKNIGILDYVHSDIWGPSQEESLGGARYMLTIIDDYSRRVRSYFLKHKSQAFTKFKEWKVMVKKQTVKKVKKLCIDNGMEFCSNEFNSYCKPEGIVRHYNIPYTPQQNGVAKRMNRTIISKARCMLSNAGLSKRFSAEAALTACYLINMSPSTAIDKKIPIEVWSNSPANYEDLRVFGCIAYTHANNRKLDPRAIKCIFLGYKSGVKGYKLWCPETKKKTSVQVEELVNQEHTSSGHFGDQDIPIVEEDSGVDQQPQRFIATQRPRRTTKAPSRLIEEVNLIAYALNVAKDIEGNMEPSTYSKAIISTKCNKWLTAMHNEMESLDKNGTWELVKFPEEKKPIKCKWIFKIKEGITLSEDVRFKARLMAKGFSQIPSIDFTDVFSPVVKHSSIRTLLSIVAMNDYKLEQLDVKTAFCMGN</sequence>
<dbReference type="SUPFAM" id="SSF53098">
    <property type="entry name" value="Ribonuclease H-like"/>
    <property type="match status" value="1"/>
</dbReference>
<dbReference type="Proteomes" id="UP001151760">
    <property type="component" value="Unassembled WGS sequence"/>
</dbReference>
<reference evidence="6" key="2">
    <citation type="submission" date="2022-01" db="EMBL/GenBank/DDBJ databases">
        <authorList>
            <person name="Yamashiro T."/>
            <person name="Shiraishi A."/>
            <person name="Satake H."/>
            <person name="Nakayama K."/>
        </authorList>
    </citation>
    <scope>NUCLEOTIDE SEQUENCE</scope>
</reference>
<dbReference type="Pfam" id="PF13976">
    <property type="entry name" value="gag_pre-integrs"/>
    <property type="match status" value="1"/>
</dbReference>
<gene>
    <name evidence="6" type="ORF">Tco_0857654</name>
</gene>
<dbReference type="InterPro" id="IPR054722">
    <property type="entry name" value="PolX-like_BBD"/>
</dbReference>